<keyword evidence="8" id="KW-1185">Reference proteome</keyword>
<dbReference type="GO" id="GO:0052621">
    <property type="term" value="F:diguanylate cyclase activity"/>
    <property type="evidence" value="ECO:0007669"/>
    <property type="project" value="UniProtKB-EC"/>
</dbReference>
<dbReference type="GO" id="GO:1902201">
    <property type="term" value="P:negative regulation of bacterial-type flagellum-dependent cell motility"/>
    <property type="evidence" value="ECO:0007669"/>
    <property type="project" value="TreeGrafter"/>
</dbReference>
<dbReference type="InterPro" id="IPR000160">
    <property type="entry name" value="GGDEF_dom"/>
</dbReference>
<evidence type="ECO:0000256" key="1">
    <source>
        <dbReference type="ARBA" id="ARBA00012528"/>
    </source>
</evidence>
<dbReference type="PANTHER" id="PTHR45138">
    <property type="entry name" value="REGULATORY COMPONENTS OF SENSORY TRANSDUCTION SYSTEM"/>
    <property type="match status" value="1"/>
</dbReference>
<dbReference type="SMART" id="SM00448">
    <property type="entry name" value="REC"/>
    <property type="match status" value="2"/>
</dbReference>
<dbReference type="InterPro" id="IPR001789">
    <property type="entry name" value="Sig_transdc_resp-reg_receiver"/>
</dbReference>
<reference evidence="6 9" key="3">
    <citation type="submission" date="2018-08" db="EMBL/GenBank/DDBJ databases">
        <title>Complete genome of the Arcobacter marinus type strain JCM 15502.</title>
        <authorList>
            <person name="Miller W.G."/>
            <person name="Yee E."/>
            <person name="Huynh S."/>
            <person name="Parker C.T."/>
        </authorList>
    </citation>
    <scope>NUCLEOTIDE SEQUENCE [LARGE SCALE GENOMIC DNA]</scope>
    <source>
        <strain evidence="6 9">JCM 15502</strain>
    </source>
</reference>
<protein>
    <recommendedName>
        <fullName evidence="1">diguanylate cyclase</fullName>
        <ecNumber evidence="1">2.7.7.65</ecNumber>
    </recommendedName>
</protein>
<accession>A0A347TN71</accession>
<feature type="modified residue" description="4-aspartylphosphate" evidence="3">
    <location>
        <position position="176"/>
    </location>
</feature>
<dbReference type="NCBIfam" id="TIGR00254">
    <property type="entry name" value="GGDEF"/>
    <property type="match status" value="1"/>
</dbReference>
<proteinExistence type="predicted"/>
<dbReference type="PROSITE" id="PS50110">
    <property type="entry name" value="RESPONSE_REGULATORY"/>
    <property type="match status" value="2"/>
</dbReference>
<dbReference type="Proteomes" id="UP000224740">
    <property type="component" value="Unassembled WGS sequence"/>
</dbReference>
<dbReference type="InterPro" id="IPR029787">
    <property type="entry name" value="Nucleotide_cyclase"/>
</dbReference>
<dbReference type="InterPro" id="IPR043128">
    <property type="entry name" value="Rev_trsase/Diguanyl_cyclase"/>
</dbReference>
<evidence type="ECO:0000313" key="6">
    <source>
        <dbReference type="EMBL" id="AXX88049.1"/>
    </source>
</evidence>
<dbReference type="Gene3D" id="3.40.50.2300">
    <property type="match status" value="2"/>
</dbReference>
<dbReference type="InterPro" id="IPR011006">
    <property type="entry name" value="CheY-like_superfamily"/>
</dbReference>
<dbReference type="SMART" id="SM00267">
    <property type="entry name" value="GGDEF"/>
    <property type="match status" value="1"/>
</dbReference>
<dbReference type="GO" id="GO:0005886">
    <property type="term" value="C:plasma membrane"/>
    <property type="evidence" value="ECO:0007669"/>
    <property type="project" value="TreeGrafter"/>
</dbReference>
<dbReference type="KEGG" id="amar:AMRN_2342"/>
<evidence type="ECO:0000259" key="4">
    <source>
        <dbReference type="PROSITE" id="PS50110"/>
    </source>
</evidence>
<gene>
    <name evidence="6" type="ORF">AMRN_2342</name>
    <name evidence="7" type="ORF">CPH92_03985</name>
</gene>
<feature type="domain" description="Response regulatory" evidence="4">
    <location>
        <begin position="3"/>
        <end position="118"/>
    </location>
</feature>
<evidence type="ECO:0000259" key="5">
    <source>
        <dbReference type="PROSITE" id="PS50887"/>
    </source>
</evidence>
<dbReference type="RefSeq" id="WP_099310476.1">
    <property type="nucleotide sequence ID" value="NZ_CP032101.1"/>
</dbReference>
<evidence type="ECO:0000313" key="9">
    <source>
        <dbReference type="Proteomes" id="UP000264693"/>
    </source>
</evidence>
<dbReference type="EC" id="2.7.7.65" evidence="1"/>
<sequence length="416" mass="47930">MKRILIIEDSKSVASSLSLMIKEQFGYKTVLGSSVKECAKILLEYKGKFDVALLDLGLPDSENGEIVDFVAKFNIPIIILTGSTLVEDEIKNRSKNIVDYVVKDGMYSFKYALSVINRVIKNEKAKVLLVDDSNTFLETTKSLIEKYRLNVFTATNGLEALEILEENRDIKLLLTDYLMPYMNGLDLVRHIRKKYNKDELSIIVTSAVKDKNTASKFLKYGANDFLYKGFTQEELFVRLGANLELIELFDELRNRANKDFLTNMYNRRYLFSKGLTLYEKAKEKKEKLAIALLDIDKFKYINDTYGHDIGDIAIKEVSKILNQFLYNNEMLVRLGGEEFCILFHKTDEEEILSKLELIKDEFENHTIDLGIHKLTFTVSIGCSFTLCNSLDEMLQNADKELYKAKDAGRNQIRYRK</sequence>
<dbReference type="Gene3D" id="3.30.70.270">
    <property type="match status" value="1"/>
</dbReference>
<reference evidence="8" key="1">
    <citation type="submission" date="2017-09" db="EMBL/GenBank/DDBJ databases">
        <title>Arcobacter canalis sp. nov., a new species isolated from a water canal contaminated with urban sewage.</title>
        <authorList>
            <person name="Perez-Cataluna A."/>
            <person name="Salas-Masso N."/>
            <person name="Figueras M.J."/>
        </authorList>
    </citation>
    <scope>NUCLEOTIDE SEQUENCE [LARGE SCALE GENOMIC DNA]</scope>
    <source>
        <strain evidence="8">CECT 7727</strain>
    </source>
</reference>
<evidence type="ECO:0000256" key="3">
    <source>
        <dbReference type="PROSITE-ProRule" id="PRU00169"/>
    </source>
</evidence>
<dbReference type="EMBL" id="CP032101">
    <property type="protein sequence ID" value="AXX88049.1"/>
    <property type="molecule type" value="Genomic_DNA"/>
</dbReference>
<organism evidence="6 9">
    <name type="scientific">Malaciobacter marinus</name>
    <dbReference type="NCBI Taxonomy" id="505249"/>
    <lineage>
        <taxon>Bacteria</taxon>
        <taxon>Pseudomonadati</taxon>
        <taxon>Campylobacterota</taxon>
        <taxon>Epsilonproteobacteria</taxon>
        <taxon>Campylobacterales</taxon>
        <taxon>Arcobacteraceae</taxon>
        <taxon>Malaciobacter</taxon>
    </lineage>
</organism>
<keyword evidence="3" id="KW-0597">Phosphoprotein</keyword>
<dbReference type="CDD" id="cd01949">
    <property type="entry name" value="GGDEF"/>
    <property type="match status" value="1"/>
</dbReference>
<comment type="catalytic activity">
    <reaction evidence="2">
        <text>2 GTP = 3',3'-c-di-GMP + 2 diphosphate</text>
        <dbReference type="Rhea" id="RHEA:24898"/>
        <dbReference type="ChEBI" id="CHEBI:33019"/>
        <dbReference type="ChEBI" id="CHEBI:37565"/>
        <dbReference type="ChEBI" id="CHEBI:58805"/>
        <dbReference type="EC" id="2.7.7.65"/>
    </reaction>
</comment>
<dbReference type="EMBL" id="NXAO01000015">
    <property type="protein sequence ID" value="PHO16097.1"/>
    <property type="molecule type" value="Genomic_DNA"/>
</dbReference>
<evidence type="ECO:0000313" key="7">
    <source>
        <dbReference type="EMBL" id="PHO16097.1"/>
    </source>
</evidence>
<dbReference type="PROSITE" id="PS50887">
    <property type="entry name" value="GGDEF"/>
    <property type="match status" value="1"/>
</dbReference>
<dbReference type="PANTHER" id="PTHR45138:SF9">
    <property type="entry name" value="DIGUANYLATE CYCLASE DGCM-RELATED"/>
    <property type="match status" value="1"/>
</dbReference>
<dbReference type="GO" id="GO:0000160">
    <property type="term" value="P:phosphorelay signal transduction system"/>
    <property type="evidence" value="ECO:0007669"/>
    <property type="project" value="InterPro"/>
</dbReference>
<reference evidence="7" key="2">
    <citation type="submission" date="2017-09" db="EMBL/GenBank/DDBJ databases">
        <authorList>
            <person name="Perez-Cataluna A."/>
            <person name="Figueras M.J."/>
            <person name="Salas-Masso N."/>
        </authorList>
    </citation>
    <scope>NUCLEOTIDE SEQUENCE</scope>
    <source>
        <strain evidence="7">CECT 7727</strain>
    </source>
</reference>
<dbReference type="AlphaFoldDB" id="A0A347TN71"/>
<dbReference type="Pfam" id="PF00990">
    <property type="entry name" value="GGDEF"/>
    <property type="match status" value="1"/>
</dbReference>
<dbReference type="GO" id="GO:0043709">
    <property type="term" value="P:cell adhesion involved in single-species biofilm formation"/>
    <property type="evidence" value="ECO:0007669"/>
    <property type="project" value="TreeGrafter"/>
</dbReference>
<evidence type="ECO:0000313" key="8">
    <source>
        <dbReference type="Proteomes" id="UP000224740"/>
    </source>
</evidence>
<dbReference type="Pfam" id="PF00072">
    <property type="entry name" value="Response_reg"/>
    <property type="match status" value="2"/>
</dbReference>
<dbReference type="FunFam" id="3.30.70.270:FF:000001">
    <property type="entry name" value="Diguanylate cyclase domain protein"/>
    <property type="match status" value="1"/>
</dbReference>
<feature type="modified residue" description="4-aspartylphosphate" evidence="3">
    <location>
        <position position="55"/>
    </location>
</feature>
<dbReference type="SUPFAM" id="SSF52172">
    <property type="entry name" value="CheY-like"/>
    <property type="match status" value="2"/>
</dbReference>
<feature type="domain" description="Response regulatory" evidence="4">
    <location>
        <begin position="126"/>
        <end position="243"/>
    </location>
</feature>
<dbReference type="Proteomes" id="UP000264693">
    <property type="component" value="Chromosome"/>
</dbReference>
<dbReference type="SUPFAM" id="SSF55073">
    <property type="entry name" value="Nucleotide cyclase"/>
    <property type="match status" value="1"/>
</dbReference>
<name>A0A347TN71_9BACT</name>
<evidence type="ECO:0000256" key="2">
    <source>
        <dbReference type="ARBA" id="ARBA00034247"/>
    </source>
</evidence>
<feature type="domain" description="GGDEF" evidence="5">
    <location>
        <begin position="286"/>
        <end position="416"/>
    </location>
</feature>
<dbReference type="InterPro" id="IPR050469">
    <property type="entry name" value="Diguanylate_Cyclase"/>
</dbReference>